<evidence type="ECO:0000256" key="1">
    <source>
        <dbReference type="SAM" id="MobiDB-lite"/>
    </source>
</evidence>
<gene>
    <name evidence="4" type="ORF">QYE77_00455</name>
</gene>
<sequence>MTDSVGSLLKKARTERNISLEQVSQATHIRLAYLEALESDHLDRLPSLVQARGFLRLYANYLKIPVQPLLDLWEGKTETPASNSNSSLYPLESEQVLPSITIVETSQPEAPPLSTPTSEPNQIKTENLQPESLSQQIFREIGRALQDQRERLGLTLEEVASATHIRSRHLAALESGQMDQLPSLVHARGLLQNYANFLGVNEDQILLRFAEALQVRRLERTGKHPQEPITHENPHAETKPREGDLPWRRILSPDLIMGLFFILSLLGFTIWGALRISAAQKARTQSTPPAIAEVLAQVPTTLAQSPSPSPTTEITAVVPENTEALVAVETTPTNALPTAISNAPLQLNVIAQLRVWMRVVADDKIVFEGRTIPGQAYAFGAKQRIEFNCGNGAGVRLVFNQSDLGNPGAMGEPIRWIFTAEGLVTPTPQITASPTFTPSPTSTPTPTPLQPTPSITPLIP</sequence>
<dbReference type="InterPro" id="IPR025194">
    <property type="entry name" value="RodZ-like_C"/>
</dbReference>
<dbReference type="SMART" id="SM00530">
    <property type="entry name" value="HTH_XRE"/>
    <property type="match status" value="2"/>
</dbReference>
<proteinExistence type="predicted"/>
<dbReference type="CDD" id="cd00093">
    <property type="entry name" value="HTH_XRE"/>
    <property type="match status" value="1"/>
</dbReference>
<dbReference type="Pfam" id="PF13464">
    <property type="entry name" value="RodZ_C"/>
    <property type="match status" value="1"/>
</dbReference>
<dbReference type="PANTHER" id="PTHR34475">
    <property type="match status" value="1"/>
</dbReference>
<dbReference type="InterPro" id="IPR001387">
    <property type="entry name" value="Cro/C1-type_HTH"/>
</dbReference>
<comment type="caution">
    <text evidence="4">The sequence shown here is derived from an EMBL/GenBank/DDBJ whole genome shotgun (WGS) entry which is preliminary data.</text>
</comment>
<evidence type="ECO:0000259" key="3">
    <source>
        <dbReference type="PROSITE" id="PS50943"/>
    </source>
</evidence>
<keyword evidence="2" id="KW-0472">Membrane</keyword>
<name>A0ABU3NLL8_9CHLR</name>
<accession>A0ABU3NLL8</accession>
<dbReference type="SUPFAM" id="SSF47413">
    <property type="entry name" value="lambda repressor-like DNA-binding domains"/>
    <property type="match status" value="2"/>
</dbReference>
<feature type="region of interest" description="Disordered" evidence="1">
    <location>
        <begin position="428"/>
        <end position="460"/>
    </location>
</feature>
<feature type="compositionally biased region" description="Pro residues" evidence="1">
    <location>
        <begin position="441"/>
        <end position="451"/>
    </location>
</feature>
<dbReference type="EMBL" id="JAUHMF010000001">
    <property type="protein sequence ID" value="MDT8896721.1"/>
    <property type="molecule type" value="Genomic_DNA"/>
</dbReference>
<dbReference type="InterPro" id="IPR010982">
    <property type="entry name" value="Lambda_DNA-bd_dom_sf"/>
</dbReference>
<evidence type="ECO:0000256" key="2">
    <source>
        <dbReference type="SAM" id="Phobius"/>
    </source>
</evidence>
<feature type="region of interest" description="Disordered" evidence="1">
    <location>
        <begin position="220"/>
        <end position="242"/>
    </location>
</feature>
<keyword evidence="2" id="KW-1133">Transmembrane helix</keyword>
<dbReference type="PROSITE" id="PS50943">
    <property type="entry name" value="HTH_CROC1"/>
    <property type="match status" value="1"/>
</dbReference>
<dbReference type="Pfam" id="PF13413">
    <property type="entry name" value="HTH_25"/>
    <property type="match status" value="2"/>
</dbReference>
<keyword evidence="2" id="KW-0812">Transmembrane</keyword>
<feature type="compositionally biased region" description="Low complexity" evidence="1">
    <location>
        <begin position="431"/>
        <end position="440"/>
    </location>
</feature>
<keyword evidence="5" id="KW-1185">Reference proteome</keyword>
<feature type="domain" description="HTH cro/C1-type" evidence="3">
    <location>
        <begin position="145"/>
        <end position="205"/>
    </location>
</feature>
<reference evidence="4 5" key="1">
    <citation type="submission" date="2023-07" db="EMBL/GenBank/DDBJ databases">
        <title>Novel species of Thermanaerothrix with wide hydrolytic capabilities.</title>
        <authorList>
            <person name="Zayulina K.S."/>
            <person name="Podosokorskaya O.A."/>
            <person name="Elcheninov A.G."/>
        </authorList>
    </citation>
    <scope>NUCLEOTIDE SEQUENCE [LARGE SCALE GENOMIC DNA]</scope>
    <source>
        <strain evidence="4 5">4228-RoL</strain>
    </source>
</reference>
<organism evidence="4 5">
    <name type="scientific">Thermanaerothrix solaris</name>
    <dbReference type="NCBI Taxonomy" id="3058434"/>
    <lineage>
        <taxon>Bacteria</taxon>
        <taxon>Bacillati</taxon>
        <taxon>Chloroflexota</taxon>
        <taxon>Anaerolineae</taxon>
        <taxon>Anaerolineales</taxon>
        <taxon>Anaerolineaceae</taxon>
        <taxon>Thermanaerothrix</taxon>
    </lineage>
</organism>
<dbReference type="Proteomes" id="UP001254165">
    <property type="component" value="Unassembled WGS sequence"/>
</dbReference>
<evidence type="ECO:0000313" key="4">
    <source>
        <dbReference type="EMBL" id="MDT8896721.1"/>
    </source>
</evidence>
<dbReference type="RefSeq" id="WP_315623193.1">
    <property type="nucleotide sequence ID" value="NZ_JAUHMF010000001.1"/>
</dbReference>
<feature type="transmembrane region" description="Helical" evidence="2">
    <location>
        <begin position="255"/>
        <end position="274"/>
    </location>
</feature>
<dbReference type="Gene3D" id="1.10.260.40">
    <property type="entry name" value="lambda repressor-like DNA-binding domains"/>
    <property type="match status" value="2"/>
</dbReference>
<dbReference type="InterPro" id="IPR050400">
    <property type="entry name" value="Bact_Cytoskel_RodZ"/>
</dbReference>
<protein>
    <submittedName>
        <fullName evidence="4">DUF4115 domain-containing protein</fullName>
    </submittedName>
</protein>
<dbReference type="PANTHER" id="PTHR34475:SF1">
    <property type="entry name" value="CYTOSKELETON PROTEIN RODZ"/>
    <property type="match status" value="1"/>
</dbReference>
<evidence type="ECO:0000313" key="5">
    <source>
        <dbReference type="Proteomes" id="UP001254165"/>
    </source>
</evidence>